<organism evidence="6 7">
    <name type="scientific">Pelagibius litoralis</name>
    <dbReference type="NCBI Taxonomy" id="374515"/>
    <lineage>
        <taxon>Bacteria</taxon>
        <taxon>Pseudomonadati</taxon>
        <taxon>Pseudomonadota</taxon>
        <taxon>Alphaproteobacteria</taxon>
        <taxon>Rhodospirillales</taxon>
        <taxon>Rhodovibrionaceae</taxon>
        <taxon>Pelagibius</taxon>
    </lineage>
</organism>
<dbReference type="RefSeq" id="WP_167225159.1">
    <property type="nucleotide sequence ID" value="NZ_JAAQPH010000009.1"/>
</dbReference>
<feature type="domain" description="SRP54-type proteins GTP-binding" evidence="5">
    <location>
        <begin position="120"/>
        <end position="308"/>
    </location>
</feature>
<keyword evidence="3" id="KW-0342">GTP-binding</keyword>
<reference evidence="6" key="1">
    <citation type="submission" date="2020-03" db="EMBL/GenBank/DDBJ databases">
        <title>Genome of Pelagibius litoralis DSM 21314T.</title>
        <authorList>
            <person name="Wang G."/>
        </authorList>
    </citation>
    <scope>NUCLEOTIDE SEQUENCE</scope>
    <source>
        <strain evidence="6">DSM 21314</strain>
    </source>
</reference>
<dbReference type="GO" id="GO:0006614">
    <property type="term" value="P:SRP-dependent cotranslational protein targeting to membrane"/>
    <property type="evidence" value="ECO:0007669"/>
    <property type="project" value="InterPro"/>
</dbReference>
<comment type="caution">
    <text evidence="6">The sequence shown here is derived from an EMBL/GenBank/DDBJ whole genome shotgun (WGS) entry which is preliminary data.</text>
</comment>
<dbReference type="InterPro" id="IPR027417">
    <property type="entry name" value="P-loop_NTPase"/>
</dbReference>
<dbReference type="GO" id="GO:0005525">
    <property type="term" value="F:GTP binding"/>
    <property type="evidence" value="ECO:0007669"/>
    <property type="project" value="UniProtKB-KW"/>
</dbReference>
<sequence length="322" mass="33415">MLLRSFTAKTLPEAMDQVRSLLGDEAIILSTQDDGLKGVKVTAALEAEDGTGFEPEVLEGGLEVADRISTVLDHHRVPQGLADRLLNAASNLLSDDWMMAMAAALDHELGFLPLSEIGPERPIMLIGPSGAGKSVTSAKLCACARLAGARSLLITMDSDKAGGRAQAETFAEVLGARLVCANDPESVAVAVQQREADEMAVIDTIGSNPFDEFELRRLSETAEAAEATLALVLPAGGDPAEAADAALAYASTGARTMIPTRLDAARRFGGLLAAAHVSSMSFLAAGVSRHIGAGLVAVNPVSLARLLSTCEPFEPSSLLAAD</sequence>
<feature type="domain" description="AAA+ ATPase" evidence="4">
    <location>
        <begin position="119"/>
        <end position="302"/>
    </location>
</feature>
<dbReference type="SUPFAM" id="SSF52540">
    <property type="entry name" value="P-loop containing nucleoside triphosphate hydrolases"/>
    <property type="match status" value="1"/>
</dbReference>
<evidence type="ECO:0000256" key="1">
    <source>
        <dbReference type="ARBA" id="ARBA00004515"/>
    </source>
</evidence>
<evidence type="ECO:0000256" key="3">
    <source>
        <dbReference type="ARBA" id="ARBA00023134"/>
    </source>
</evidence>
<accession>A0A967EY25</accession>
<evidence type="ECO:0000259" key="5">
    <source>
        <dbReference type="SMART" id="SM00962"/>
    </source>
</evidence>
<comment type="subcellular location">
    <subcellularLocation>
        <location evidence="1">Cell inner membrane</location>
        <topology evidence="1">Peripheral membrane protein</topology>
        <orientation evidence="1">Cytoplasmic side</orientation>
    </subcellularLocation>
</comment>
<dbReference type="Pfam" id="PF00448">
    <property type="entry name" value="SRP54"/>
    <property type="match status" value="1"/>
</dbReference>
<dbReference type="GO" id="GO:0005886">
    <property type="term" value="C:plasma membrane"/>
    <property type="evidence" value="ECO:0007669"/>
    <property type="project" value="UniProtKB-SubCell"/>
</dbReference>
<dbReference type="SMART" id="SM00382">
    <property type="entry name" value="AAA"/>
    <property type="match status" value="1"/>
</dbReference>
<dbReference type="EMBL" id="JAAQPH010000009">
    <property type="protein sequence ID" value="NIA69489.1"/>
    <property type="molecule type" value="Genomic_DNA"/>
</dbReference>
<dbReference type="SMART" id="SM00962">
    <property type="entry name" value="SRP54"/>
    <property type="match status" value="1"/>
</dbReference>
<evidence type="ECO:0000313" key="7">
    <source>
        <dbReference type="Proteomes" id="UP000761264"/>
    </source>
</evidence>
<evidence type="ECO:0000313" key="6">
    <source>
        <dbReference type="EMBL" id="NIA69489.1"/>
    </source>
</evidence>
<evidence type="ECO:0000256" key="2">
    <source>
        <dbReference type="ARBA" id="ARBA00022741"/>
    </source>
</evidence>
<dbReference type="InterPro" id="IPR003593">
    <property type="entry name" value="AAA+_ATPase"/>
</dbReference>
<gene>
    <name evidence="6" type="ORF">HBA54_12885</name>
</gene>
<dbReference type="Gene3D" id="3.40.50.300">
    <property type="entry name" value="P-loop containing nucleotide triphosphate hydrolases"/>
    <property type="match status" value="1"/>
</dbReference>
<keyword evidence="7" id="KW-1185">Reference proteome</keyword>
<keyword evidence="2" id="KW-0547">Nucleotide-binding</keyword>
<name>A0A967EY25_9PROT</name>
<dbReference type="Proteomes" id="UP000761264">
    <property type="component" value="Unassembled WGS sequence"/>
</dbReference>
<dbReference type="InterPro" id="IPR000897">
    <property type="entry name" value="SRP54_GTPase_dom"/>
</dbReference>
<evidence type="ECO:0000259" key="4">
    <source>
        <dbReference type="SMART" id="SM00382"/>
    </source>
</evidence>
<dbReference type="AlphaFoldDB" id="A0A967EY25"/>
<protein>
    <submittedName>
        <fullName evidence="6">GTPase</fullName>
    </submittedName>
</protein>
<proteinExistence type="predicted"/>